<keyword evidence="4" id="KW-0539">Nucleus</keyword>
<dbReference type="InterPro" id="IPR015943">
    <property type="entry name" value="WD40/YVTN_repeat-like_dom_sf"/>
</dbReference>
<sequence length="411" mass="45344">MSLLNLTLQPPIPLEEQLHKGLITALSFSPSGNLLASASNDGKLLVFATTSGDLVDCIEMRQRAFSCIVWLSDTRIIVGISTGTILVFDTLEKDLRCNAFRVHRRGVQHMAYQDGVIASATGPEILISSLQDNGMEDEWAVMNTMAHPDSSDFNTCSSAPPMIVTSIHWGARPTSAQPGTLIVGYIHHGISIWDLKTYTLLRTLPGTAEITIGSVALSLEQNLLVLSNDTSSSLDLYNLKYMSKTRSIVSSKPSGMTPLSGRRSPIWHVPVQFAFGGRVIVGGRDEDGNPGIWQLSSETPKQALNHSFSQEDSRSVSAIAQCHTDASNYYTWIATATTLGIMDRAFLYPSVYIWRATKRESPPMQKQIKHADPRHVAKRRRSFQRYSCYILLCFILYVIALAYSLAVDNGM</sequence>
<evidence type="ECO:0000259" key="7">
    <source>
        <dbReference type="Pfam" id="PF12894"/>
    </source>
</evidence>
<comment type="caution">
    <text evidence="8">The sequence shown here is derived from an EMBL/GenBank/DDBJ whole genome shotgun (WGS) entry which is preliminary data.</text>
</comment>
<keyword evidence="6" id="KW-1133">Transmembrane helix</keyword>
<feature type="domain" description="Anaphase-promoting complex subunit 4-like WD40" evidence="7">
    <location>
        <begin position="17"/>
        <end position="72"/>
    </location>
</feature>
<feature type="repeat" description="WD" evidence="5">
    <location>
        <begin position="16"/>
        <end position="57"/>
    </location>
</feature>
<feature type="transmembrane region" description="Helical" evidence="6">
    <location>
        <begin position="329"/>
        <end position="354"/>
    </location>
</feature>
<evidence type="ECO:0000256" key="5">
    <source>
        <dbReference type="PROSITE-ProRule" id="PRU00221"/>
    </source>
</evidence>
<evidence type="ECO:0000256" key="2">
    <source>
        <dbReference type="ARBA" id="ARBA00022574"/>
    </source>
</evidence>
<dbReference type="Gene3D" id="2.130.10.10">
    <property type="entry name" value="YVTN repeat-like/Quinoprotein amine dehydrogenase"/>
    <property type="match status" value="2"/>
</dbReference>
<accession>A0A409X5F2</accession>
<keyword evidence="6" id="KW-0812">Transmembrane</keyword>
<dbReference type="InterPro" id="IPR001680">
    <property type="entry name" value="WD40_rpt"/>
</dbReference>
<dbReference type="SUPFAM" id="SSF50978">
    <property type="entry name" value="WD40 repeat-like"/>
    <property type="match status" value="1"/>
</dbReference>
<dbReference type="PANTHER" id="PTHR19848">
    <property type="entry name" value="WD40 REPEAT PROTEIN"/>
    <property type="match status" value="1"/>
</dbReference>
<dbReference type="SMART" id="SM00320">
    <property type="entry name" value="WD40"/>
    <property type="match status" value="2"/>
</dbReference>
<dbReference type="AlphaFoldDB" id="A0A409X5F2"/>
<name>A0A409X5F2_9AGAR</name>
<evidence type="ECO:0000256" key="6">
    <source>
        <dbReference type="SAM" id="Phobius"/>
    </source>
</evidence>
<dbReference type="InterPro" id="IPR024977">
    <property type="entry name" value="Apc4-like_WD40_dom"/>
</dbReference>
<gene>
    <name evidence="8" type="ORF">CVT26_013894</name>
</gene>
<dbReference type="GO" id="GO:0005730">
    <property type="term" value="C:nucleolus"/>
    <property type="evidence" value="ECO:0007669"/>
    <property type="project" value="TreeGrafter"/>
</dbReference>
<dbReference type="InParanoid" id="A0A409X5F2"/>
<organism evidence="8 9">
    <name type="scientific">Gymnopilus dilepis</name>
    <dbReference type="NCBI Taxonomy" id="231916"/>
    <lineage>
        <taxon>Eukaryota</taxon>
        <taxon>Fungi</taxon>
        <taxon>Dikarya</taxon>
        <taxon>Basidiomycota</taxon>
        <taxon>Agaricomycotina</taxon>
        <taxon>Agaricomycetes</taxon>
        <taxon>Agaricomycetidae</taxon>
        <taxon>Agaricales</taxon>
        <taxon>Agaricineae</taxon>
        <taxon>Hymenogastraceae</taxon>
        <taxon>Gymnopilus</taxon>
    </lineage>
</organism>
<feature type="transmembrane region" description="Helical" evidence="6">
    <location>
        <begin position="386"/>
        <end position="406"/>
    </location>
</feature>
<reference evidence="8 9" key="1">
    <citation type="journal article" date="2018" name="Evol. Lett.">
        <title>Horizontal gene cluster transfer increased hallucinogenic mushroom diversity.</title>
        <authorList>
            <person name="Reynolds H.T."/>
            <person name="Vijayakumar V."/>
            <person name="Gluck-Thaler E."/>
            <person name="Korotkin H.B."/>
            <person name="Matheny P.B."/>
            <person name="Slot J.C."/>
        </authorList>
    </citation>
    <scope>NUCLEOTIDE SEQUENCE [LARGE SCALE GENOMIC DNA]</scope>
    <source>
        <strain evidence="8 9">SRW20</strain>
    </source>
</reference>
<protein>
    <recommendedName>
        <fullName evidence="7">Anaphase-promoting complex subunit 4-like WD40 domain-containing protein</fullName>
    </recommendedName>
</protein>
<dbReference type="OrthoDB" id="3238562at2759"/>
<dbReference type="GO" id="GO:0000027">
    <property type="term" value="P:ribosomal large subunit assembly"/>
    <property type="evidence" value="ECO:0007669"/>
    <property type="project" value="TreeGrafter"/>
</dbReference>
<dbReference type="PANTHER" id="PTHR19848:SF0">
    <property type="entry name" value="NOTCHLESS PROTEIN HOMOLOG 1"/>
    <property type="match status" value="1"/>
</dbReference>
<dbReference type="PROSITE" id="PS50082">
    <property type="entry name" value="WD_REPEATS_2"/>
    <property type="match status" value="1"/>
</dbReference>
<evidence type="ECO:0000256" key="4">
    <source>
        <dbReference type="ARBA" id="ARBA00023242"/>
    </source>
</evidence>
<dbReference type="Proteomes" id="UP000284706">
    <property type="component" value="Unassembled WGS sequence"/>
</dbReference>
<keyword evidence="2 5" id="KW-0853">WD repeat</keyword>
<evidence type="ECO:0000313" key="9">
    <source>
        <dbReference type="Proteomes" id="UP000284706"/>
    </source>
</evidence>
<proteinExistence type="predicted"/>
<evidence type="ECO:0000256" key="1">
    <source>
        <dbReference type="ARBA" id="ARBA00004123"/>
    </source>
</evidence>
<dbReference type="InterPro" id="IPR036322">
    <property type="entry name" value="WD40_repeat_dom_sf"/>
</dbReference>
<keyword evidence="6" id="KW-0472">Membrane</keyword>
<comment type="subcellular location">
    <subcellularLocation>
        <location evidence="1">Nucleus</location>
    </subcellularLocation>
</comment>
<keyword evidence="3" id="KW-0677">Repeat</keyword>
<evidence type="ECO:0000256" key="3">
    <source>
        <dbReference type="ARBA" id="ARBA00022737"/>
    </source>
</evidence>
<dbReference type="EMBL" id="NHYE01004162">
    <property type="protein sequence ID" value="PPQ86023.1"/>
    <property type="molecule type" value="Genomic_DNA"/>
</dbReference>
<dbReference type="STRING" id="231916.A0A409X5F2"/>
<dbReference type="Pfam" id="PF12894">
    <property type="entry name" value="ANAPC4_WD40"/>
    <property type="match status" value="1"/>
</dbReference>
<keyword evidence="9" id="KW-1185">Reference proteome</keyword>
<evidence type="ECO:0000313" key="8">
    <source>
        <dbReference type="EMBL" id="PPQ86023.1"/>
    </source>
</evidence>